<geneLocation type="plasmid" evidence="1">
    <name>pHSAL1</name>
</geneLocation>
<dbReference type="AlphaFoldDB" id="A0A4D6GX86"/>
<name>A0A4D6GX86_HALS9</name>
<dbReference type="RefSeq" id="WP_136361725.1">
    <property type="nucleotide sequence ID" value="NZ_VRYN01000013.1"/>
</dbReference>
<reference evidence="1 3" key="1">
    <citation type="journal article" date="2019" name="Microbiol. Resour. Announc.">
        <title>The Genome Sequence of the Halobacterium salinarum Type Strain Is Closely Related to That of Laboratory Strains NRC-1 and R1.</title>
        <authorList>
            <person name="Pfeiffer F."/>
            <person name="Marchfelder A."/>
            <person name="Habermann B."/>
            <person name="Dyall-Smith M.L."/>
        </authorList>
    </citation>
    <scope>NUCLEOTIDE SEQUENCE [LARGE SCALE GENOMIC DNA]</scope>
    <source>
        <strain evidence="1">91-R6</strain>
        <strain evidence="3">ATCC 33171 / DSM 3754 / JCM 8978 / NBRC 102687 / NCIMB 764 / 91-R6</strain>
        <plasmid evidence="3">phsal1</plasmid>
        <plasmid evidence="3">phsal2</plasmid>
    </source>
</reference>
<keyword evidence="1" id="KW-0614">Plasmid</keyword>
<dbReference type="EMBL" id="CP038632">
    <property type="protein sequence ID" value="QCC46111.1"/>
    <property type="molecule type" value="Genomic_DNA"/>
</dbReference>
<gene>
    <name evidence="1" type="ORF">HBSAL_12775</name>
    <name evidence="2" type="ORF">HBSAL_13465</name>
</gene>
<dbReference type="Proteomes" id="UP000296216">
    <property type="component" value="Plasmid pHSAL2"/>
</dbReference>
<geneLocation type="plasmid" evidence="2">
    <name>pHSAL2</name>
</geneLocation>
<accession>A0A4D6GX86</accession>
<evidence type="ECO:0000313" key="3">
    <source>
        <dbReference type="Proteomes" id="UP000296216"/>
    </source>
</evidence>
<protein>
    <submittedName>
        <fullName evidence="1">Small CPxCG-related zinc finger protein</fullName>
    </submittedName>
</protein>
<geneLocation type="plasmid" evidence="3">
    <name>phsal2</name>
</geneLocation>
<dbReference type="Proteomes" id="UP000296216">
    <property type="component" value="Plasmid pHSAL1"/>
</dbReference>
<organism evidence="1 3">
    <name type="scientific">Halobacterium salinarum (strain ATCC 33171 / DSM 3754 / JCM 8978 / NBRC 102687 / NCIMB 764 / 91-R6)</name>
    <dbReference type="NCBI Taxonomy" id="2597657"/>
    <lineage>
        <taxon>Archaea</taxon>
        <taxon>Methanobacteriati</taxon>
        <taxon>Methanobacteriota</taxon>
        <taxon>Stenosarchaea group</taxon>
        <taxon>Halobacteria</taxon>
        <taxon>Halobacteriales</taxon>
        <taxon>Halobacteriaceae</taxon>
        <taxon>Halobacterium</taxon>
    </lineage>
</organism>
<sequence length="101" mass="11376">MKLPTGTIFLTKKDGGKRVVTTVIPAQDVEMNVDHLLKCGDCGLRYNGADERCVWCGSKDKVKEIHSNTIRLCDEEIEPGGEPRISDDVYEQCQEEVLEMF</sequence>
<dbReference type="EMBL" id="CP038633">
    <property type="protein sequence ID" value="QCC46189.1"/>
    <property type="molecule type" value="Genomic_DNA"/>
</dbReference>
<evidence type="ECO:0000313" key="1">
    <source>
        <dbReference type="EMBL" id="QCC46111.1"/>
    </source>
</evidence>
<dbReference type="GeneID" id="62883526"/>
<evidence type="ECO:0000313" key="2">
    <source>
        <dbReference type="EMBL" id="QCC46189.1"/>
    </source>
</evidence>
<reference evidence="1" key="2">
    <citation type="journal article" name="MicrobiologyOpen">
        <title>Whole-genome comparison between the type strain of Halobacterium salinarum (DSM 3754(T)) and the laboratory strains R1 and NRC-1.</title>
        <authorList>
            <person name="Pfeiffer F."/>
            <person name="Losensky G."/>
            <person name="Marchfelder A."/>
            <person name="Habermann B."/>
            <person name="Dyall-Smith M."/>
        </authorList>
    </citation>
    <scope>NUCLEOTIDE SEQUENCE</scope>
    <source>
        <strain evidence="1">91-R6</strain>
    </source>
</reference>
<proteinExistence type="predicted"/>
<geneLocation type="plasmid" evidence="3">
    <name>phsal1</name>
</geneLocation>